<name>A0AAU8KWF5_9VIRU</name>
<protein>
    <submittedName>
        <fullName evidence="2">Uncharacterized protein</fullName>
    </submittedName>
</protein>
<feature type="compositionally biased region" description="Basic and acidic residues" evidence="1">
    <location>
        <begin position="105"/>
        <end position="123"/>
    </location>
</feature>
<feature type="compositionally biased region" description="Basic and acidic residues" evidence="1">
    <location>
        <begin position="84"/>
        <end position="96"/>
    </location>
</feature>
<evidence type="ECO:0000256" key="1">
    <source>
        <dbReference type="SAM" id="MobiDB-lite"/>
    </source>
</evidence>
<reference evidence="2" key="1">
    <citation type="submission" date="2024-05" db="EMBL/GenBank/DDBJ databases">
        <title>Complete Genome Sequences of 14 Acinetobacter baumannii phages isolated in Kenya.</title>
        <authorList>
            <person name="Mwai F."/>
            <person name="Kigen C."/>
            <person name="Makobe C."/>
            <person name="Georges M."/>
            <person name="Mutai I."/>
            <person name="Odoyo E."/>
            <person name="Gachoya M."/>
            <person name="Musila L."/>
        </authorList>
    </citation>
    <scope>NUCLEOTIDE SEQUENCE</scope>
</reference>
<sequence>MATVIIGCKTPNGFWMEHEGVKVKINGTQSEDGFIMVEKGVTVGITYDVDKSLWDAWRTKFANHPLVSGSEPYKEPFVFEAKSESSAKAQAKETKSVKTGLEQKTPTELEKVAGAKKDQSADE</sequence>
<organism evidence="2">
    <name type="scientific">Acinetobacter phage vB_Ab_01_KEN_01</name>
    <dbReference type="NCBI Taxonomy" id="3143010"/>
    <lineage>
        <taxon>Viruses</taxon>
    </lineage>
</organism>
<feature type="region of interest" description="Disordered" evidence="1">
    <location>
        <begin position="84"/>
        <end position="123"/>
    </location>
</feature>
<gene>
    <name evidence="2" type="ORF">SMMRWMVJ_CDS0070</name>
</gene>
<proteinExistence type="predicted"/>
<evidence type="ECO:0000313" key="2">
    <source>
        <dbReference type="EMBL" id="XCN27058.1"/>
    </source>
</evidence>
<dbReference type="EMBL" id="PP841127">
    <property type="protein sequence ID" value="XCN27058.1"/>
    <property type="molecule type" value="Genomic_DNA"/>
</dbReference>
<accession>A0AAU8KWF5</accession>